<dbReference type="eggNOG" id="ENOG502RPIP">
    <property type="taxonomic scope" value="Eukaryota"/>
</dbReference>
<gene>
    <name evidence="1" type="ORF">Pc21g04090</name>
    <name evidence="1" type="ORF">PCH_Pc21g04090</name>
</gene>
<evidence type="ECO:0000313" key="1">
    <source>
        <dbReference type="EMBL" id="CAP95306.1"/>
    </source>
</evidence>
<evidence type="ECO:0000313" key="2">
    <source>
        <dbReference type="Proteomes" id="UP000000724"/>
    </source>
</evidence>
<accession>B6HLW8</accession>
<organism evidence="1 2">
    <name type="scientific">Penicillium rubens (strain ATCC 28089 / DSM 1075 / NRRL 1951 / Wisconsin 54-1255)</name>
    <name type="common">Penicillium chrysogenum</name>
    <dbReference type="NCBI Taxonomy" id="500485"/>
    <lineage>
        <taxon>Eukaryota</taxon>
        <taxon>Fungi</taxon>
        <taxon>Dikarya</taxon>
        <taxon>Ascomycota</taxon>
        <taxon>Pezizomycotina</taxon>
        <taxon>Eurotiomycetes</taxon>
        <taxon>Eurotiomycetidae</taxon>
        <taxon>Eurotiales</taxon>
        <taxon>Aspergillaceae</taxon>
        <taxon>Penicillium</taxon>
        <taxon>Penicillium chrysogenum species complex</taxon>
    </lineage>
</organism>
<dbReference type="STRING" id="500485.B6HLW8"/>
<dbReference type="AlphaFoldDB" id="B6HLW8"/>
<protein>
    <submittedName>
        <fullName evidence="1">Pc21g04090 protein</fullName>
    </submittedName>
</protein>
<sequence length="291" mass="33796">MLLFLEIYFPTSIFQDRFLYFLPHPLRFLPFSFALRSGYVFSAHTDKDSIRDKDKRVPKTKRIYYGAVNLWMNHLARGKKSKNGRLVMTSVLNCAERLFGGFEEKLQIKIVLEDRKEISSWIKRTLTENKGTVENVEDLDHSFTKKDFLRLISSIWQADHRIFIPGLLKAIITLALQLYLFTGARIGAFIPAYKDRDERGLRYKHIDLVLFLSSTAPWKVEWKINQVWLKGNRNPDYTVFGIGIRNTKRPQFASGYILLATALQHGALYGIETVEDFARFDLSSGEPIELH</sequence>
<dbReference type="EMBL" id="AM920436">
    <property type="protein sequence ID" value="CAP95306.1"/>
    <property type="molecule type" value="Genomic_DNA"/>
</dbReference>
<dbReference type="PANTHER" id="PTHR37535">
    <property type="entry name" value="FLUG DOMAIN PROTEIN"/>
    <property type="match status" value="1"/>
</dbReference>
<proteinExistence type="predicted"/>
<dbReference type="PANTHER" id="PTHR37535:SF3">
    <property type="entry name" value="FLUG DOMAIN-CONTAINING PROTEIN"/>
    <property type="match status" value="1"/>
</dbReference>
<dbReference type="Proteomes" id="UP000000724">
    <property type="component" value="Contig Pc00c21"/>
</dbReference>
<name>B6HLW8_PENRW</name>
<dbReference type="VEuPathDB" id="FungiDB:PCH_Pc21g04090"/>
<reference evidence="1 2" key="1">
    <citation type="journal article" date="2008" name="Nat. Biotechnol.">
        <title>Genome sequencing and analysis of the filamentous fungus Penicillium chrysogenum.</title>
        <authorList>
            <person name="van den Berg M.A."/>
            <person name="Albang R."/>
            <person name="Albermann K."/>
            <person name="Badger J.H."/>
            <person name="Daran J.-M."/>
            <person name="Driessen A.J.M."/>
            <person name="Garcia-Estrada C."/>
            <person name="Fedorova N.D."/>
            <person name="Harris D.M."/>
            <person name="Heijne W.H.M."/>
            <person name="Joardar V.S."/>
            <person name="Kiel J.A.K.W."/>
            <person name="Kovalchuk A."/>
            <person name="Martin J.F."/>
            <person name="Nierman W.C."/>
            <person name="Nijland J.G."/>
            <person name="Pronk J.T."/>
            <person name="Roubos J.A."/>
            <person name="van der Klei I.J."/>
            <person name="van Peij N.N.M.E."/>
            <person name="Veenhuis M."/>
            <person name="von Doehren H."/>
            <person name="Wagner C."/>
            <person name="Wortman J.R."/>
            <person name="Bovenberg R.A.L."/>
        </authorList>
    </citation>
    <scope>NUCLEOTIDE SEQUENCE [LARGE SCALE GENOMIC DNA]</scope>
    <source>
        <strain evidence="2">ATCC 28089 / DSM 1075 / NRRL 1951 / Wisconsin 54-1255</strain>
    </source>
</reference>
<keyword evidence="2" id="KW-1185">Reference proteome</keyword>
<dbReference type="OrthoDB" id="5400577at2759"/>
<dbReference type="BioCyc" id="PCHR:PC21G04090-MONOMER"/>
<dbReference type="HOGENOM" id="CLU_956777_0_0_1"/>